<organism evidence="2 3">
    <name type="scientific">Discostella pseudostelligera</name>
    <dbReference type="NCBI Taxonomy" id="259834"/>
    <lineage>
        <taxon>Eukaryota</taxon>
        <taxon>Sar</taxon>
        <taxon>Stramenopiles</taxon>
        <taxon>Ochrophyta</taxon>
        <taxon>Bacillariophyta</taxon>
        <taxon>Coscinodiscophyceae</taxon>
        <taxon>Thalassiosirophycidae</taxon>
        <taxon>Stephanodiscales</taxon>
        <taxon>Stephanodiscaceae</taxon>
        <taxon>Discostella</taxon>
    </lineage>
</organism>
<proteinExistence type="predicted"/>
<evidence type="ECO:0000256" key="1">
    <source>
        <dbReference type="SAM" id="MobiDB-lite"/>
    </source>
</evidence>
<gene>
    <name evidence="2" type="ORF">ACHAWU_003544</name>
</gene>
<accession>A0ABD3N569</accession>
<feature type="compositionally biased region" description="Polar residues" evidence="1">
    <location>
        <begin position="849"/>
        <end position="877"/>
    </location>
</feature>
<feature type="region of interest" description="Disordered" evidence="1">
    <location>
        <begin position="40"/>
        <end position="65"/>
    </location>
</feature>
<feature type="compositionally biased region" description="Gly residues" evidence="1">
    <location>
        <begin position="242"/>
        <end position="251"/>
    </location>
</feature>
<dbReference type="EMBL" id="JALLBG020000041">
    <property type="protein sequence ID" value="KAL3770468.1"/>
    <property type="molecule type" value="Genomic_DNA"/>
</dbReference>
<feature type="compositionally biased region" description="Low complexity" evidence="1">
    <location>
        <begin position="222"/>
        <end position="241"/>
    </location>
</feature>
<feature type="compositionally biased region" description="Low complexity" evidence="1">
    <location>
        <begin position="396"/>
        <end position="405"/>
    </location>
</feature>
<feature type="compositionally biased region" description="Low complexity" evidence="1">
    <location>
        <begin position="54"/>
        <end position="65"/>
    </location>
</feature>
<evidence type="ECO:0000313" key="3">
    <source>
        <dbReference type="Proteomes" id="UP001530293"/>
    </source>
</evidence>
<feature type="region of interest" description="Disordered" evidence="1">
    <location>
        <begin position="381"/>
        <end position="405"/>
    </location>
</feature>
<feature type="compositionally biased region" description="Basic and acidic residues" evidence="1">
    <location>
        <begin position="578"/>
        <end position="599"/>
    </location>
</feature>
<evidence type="ECO:0000313" key="2">
    <source>
        <dbReference type="EMBL" id="KAL3770468.1"/>
    </source>
</evidence>
<name>A0ABD3N569_9STRA</name>
<feature type="region of interest" description="Disordered" evidence="1">
    <location>
        <begin position="107"/>
        <end position="126"/>
    </location>
</feature>
<protein>
    <submittedName>
        <fullName evidence="2">Uncharacterized protein</fullName>
    </submittedName>
</protein>
<feature type="region of interest" description="Disordered" evidence="1">
    <location>
        <begin position="924"/>
        <end position="956"/>
    </location>
</feature>
<dbReference type="AlphaFoldDB" id="A0ABD3N569"/>
<feature type="compositionally biased region" description="Low complexity" evidence="1">
    <location>
        <begin position="717"/>
        <end position="742"/>
    </location>
</feature>
<feature type="compositionally biased region" description="Polar residues" evidence="1">
    <location>
        <begin position="801"/>
        <end position="810"/>
    </location>
</feature>
<feature type="region of interest" description="Disordered" evidence="1">
    <location>
        <begin position="201"/>
        <end position="293"/>
    </location>
</feature>
<keyword evidence="3" id="KW-1185">Reference proteome</keyword>
<feature type="compositionally biased region" description="Low complexity" evidence="1">
    <location>
        <begin position="625"/>
        <end position="636"/>
    </location>
</feature>
<sequence>MLTFFIMTKRKIEAFQSQGSSSGGVGEMAVEYHSLRGHTDKLHWDDDEGGINGGESNNGNGSDSSNSAITIAAAVQHEKEASVLPVNAGATTGTTSGIDHHIIKTDGAADAGNSSSGTGQAPAAASNITTFDQPTNYTTTDTSFLHDKITLSIPRNQSPHLTLPNYDEHQKIIAANTEEFDNDDEIIDETQDLSVVHTKHSIEKDAQISPENTPIRWDPPSDWNTNNDINNYNNGGENDGILVGGGGGGGSDSTTSNSGFPPSSSSSSTSSPRGPDEGTEGIESTYGEKSSTGICTSTNGVFGSPRFGGVVLRYQYELTIDRRLGNEWQYGILPNLEGGISDSLLPVLFEEECIPTSVDKGRRKDKRMLVLLDGDHAVSRGNLRGGEHGGARRRLSNSSSSSNSRGWSRIRRRLEEVITGLDSEPMDFPDRDRECRYPPLYEDATCYVMEGALTVHFPPKDSVFNYVQGVQFSTLNTIRDDMAYGHYNSAHASILELKLLDSSYSLEPFVTPELQDAINNRQIKQRANVAAAVLVPLFILCCCGCCFFLWKRRPDDVDDLHDMVDDMFLPFVKSKMKSMDHHGKDGRERDSVRSPVDYHYRHHRHSNSQYSGSSRRRNRQGTVNSSRRSGSHSASADAFLAENGGHRNASDDEGLDTSARRRAKSRKEKERKEKRRRKSKKKKKRKKKSKHRSRDVNFDSTDTDNTDTDDNTAGRGTSSSSTDDNNSTTSSGSRSSRSSTTSSDRRSTTDGTSTSDDDKETTSTSTSDDDKETTTSTSTSDDDKSSSSGGSEKDDDFDINSMASSHSNFMLQRRNLRRRSKSRNLGPTTRSKPKSNLVMSGGAGEDDNSVMTGMTGATGTHSMASAATAQAKNNMTAAAQRAPMNVGSGVDRVSNPTATTTDGASLLGEVTDDEEVELSDMTNNIGMETGQNRPPSPTTFNYIPKSSIGGGAKFED</sequence>
<reference evidence="2 3" key="1">
    <citation type="submission" date="2024-10" db="EMBL/GenBank/DDBJ databases">
        <title>Updated reference genomes for cyclostephanoid diatoms.</title>
        <authorList>
            <person name="Roberts W.R."/>
            <person name="Alverson A.J."/>
        </authorList>
    </citation>
    <scope>NUCLEOTIDE SEQUENCE [LARGE SCALE GENOMIC DNA]</scope>
    <source>
        <strain evidence="2 3">AJA232-27</strain>
    </source>
</reference>
<feature type="compositionally biased region" description="Polar residues" evidence="1">
    <location>
        <begin position="924"/>
        <end position="941"/>
    </location>
</feature>
<feature type="compositionally biased region" description="Acidic residues" evidence="1">
    <location>
        <begin position="701"/>
        <end position="710"/>
    </location>
</feature>
<feature type="compositionally biased region" description="Basic residues" evidence="1">
    <location>
        <begin position="672"/>
        <end position="693"/>
    </location>
</feature>
<feature type="compositionally biased region" description="Low complexity" evidence="1">
    <location>
        <begin position="252"/>
        <end position="272"/>
    </location>
</feature>
<dbReference type="Proteomes" id="UP001530293">
    <property type="component" value="Unassembled WGS sequence"/>
</dbReference>
<comment type="caution">
    <text evidence="2">The sequence shown here is derived from an EMBL/GenBank/DDBJ whole genome shotgun (WGS) entry which is preliminary data.</text>
</comment>
<feature type="compositionally biased region" description="Polar residues" evidence="1">
    <location>
        <begin position="894"/>
        <end position="903"/>
    </location>
</feature>
<feature type="region of interest" description="Disordered" evidence="1">
    <location>
        <begin position="578"/>
        <end position="912"/>
    </location>
</feature>